<dbReference type="InterPro" id="IPR011712">
    <property type="entry name" value="Sig_transdc_His_kin_sub3_dim/P"/>
</dbReference>
<feature type="transmembrane region" description="Helical" evidence="10">
    <location>
        <begin position="70"/>
        <end position="86"/>
    </location>
</feature>
<dbReference type="InterPro" id="IPR050482">
    <property type="entry name" value="Sensor_HK_TwoCompSys"/>
</dbReference>
<dbReference type="InterPro" id="IPR003594">
    <property type="entry name" value="HATPase_dom"/>
</dbReference>
<accession>A0ABU2K1T3</accession>
<feature type="transmembrane region" description="Helical" evidence="10">
    <location>
        <begin position="146"/>
        <end position="163"/>
    </location>
</feature>
<feature type="domain" description="Signal transduction histidine kinase subgroup 3 dimerisation and phosphoacceptor" evidence="12">
    <location>
        <begin position="195"/>
        <end position="259"/>
    </location>
</feature>
<comment type="caution">
    <text evidence="13">The sequence shown here is derived from an EMBL/GenBank/DDBJ whole genome shotgun (WGS) entry which is preliminary data.</text>
</comment>
<evidence type="ECO:0000313" key="13">
    <source>
        <dbReference type="EMBL" id="MDT0274303.1"/>
    </source>
</evidence>
<reference evidence="14" key="1">
    <citation type="submission" date="2023-07" db="EMBL/GenBank/DDBJ databases">
        <title>30 novel species of actinomycetes from the DSMZ collection.</title>
        <authorList>
            <person name="Nouioui I."/>
        </authorList>
    </citation>
    <scope>NUCLEOTIDE SEQUENCE [LARGE SCALE GENOMIC DNA]</scope>
    <source>
        <strain evidence="14">DSM 46792</strain>
    </source>
</reference>
<sequence>MAGTAGGGVAVLTLRSTSARPLIDVGVPALLGVLTLAQLLSDEPSGSVAAVTVCALAAVLPLVALRRAPLAVTVVVAAGVVGQTVATTDFAPATFASFVATMICVYTLTRLGSPAVIASGLLVVAVAVTVTAVLQSRIVPMEPFEVVYPLVYFGLAGGLGAFVRQRSLRLTAVEDRATALEHELEREAELAAAEERARIARELHDIVAHGVSLMVVQAEAAEEMLSRSPEAAAVPMQRVQETGRQALGEMRRLLGVLRVADAGPPSTAPQPSLRRMPELVQEAAEAGLPTDVEIRGEPAELPLGLELAAYRIVQEALTNTRRHAGATRARVRLTYDVGALCVEVTDDGRQEPGIRAGHGLIGMRERALLYGGTLHAGPAPGGGFCVAAVLPFPTAAR</sequence>
<proteinExistence type="predicted"/>
<keyword evidence="6 13" id="KW-0418">Kinase</keyword>
<evidence type="ECO:0000256" key="8">
    <source>
        <dbReference type="ARBA" id="ARBA00023012"/>
    </source>
</evidence>
<keyword evidence="7" id="KW-0067">ATP-binding</keyword>
<dbReference type="EC" id="2.7.13.3" evidence="2"/>
<evidence type="ECO:0000259" key="11">
    <source>
        <dbReference type="Pfam" id="PF02518"/>
    </source>
</evidence>
<evidence type="ECO:0000256" key="3">
    <source>
        <dbReference type="ARBA" id="ARBA00022553"/>
    </source>
</evidence>
<feature type="transmembrane region" description="Helical" evidence="10">
    <location>
        <begin position="92"/>
        <end position="108"/>
    </location>
</feature>
<keyword evidence="14" id="KW-1185">Reference proteome</keyword>
<comment type="catalytic activity">
    <reaction evidence="1">
        <text>ATP + protein L-histidine = ADP + protein N-phospho-L-histidine.</text>
        <dbReference type="EC" id="2.7.13.3"/>
    </reaction>
</comment>
<keyword evidence="10" id="KW-0472">Membrane</keyword>
<evidence type="ECO:0000313" key="14">
    <source>
        <dbReference type="Proteomes" id="UP001183222"/>
    </source>
</evidence>
<evidence type="ECO:0000256" key="9">
    <source>
        <dbReference type="SAM" id="Coils"/>
    </source>
</evidence>
<dbReference type="CDD" id="cd16917">
    <property type="entry name" value="HATPase_UhpB-NarQ-NarX-like"/>
    <property type="match status" value="1"/>
</dbReference>
<evidence type="ECO:0000256" key="7">
    <source>
        <dbReference type="ARBA" id="ARBA00022840"/>
    </source>
</evidence>
<protein>
    <recommendedName>
        <fullName evidence="2">histidine kinase</fullName>
        <ecNumber evidence="2">2.7.13.3</ecNumber>
    </recommendedName>
</protein>
<organism evidence="13 14">
    <name type="scientific">Blastococcus goldschmidtiae</name>
    <dbReference type="NCBI Taxonomy" id="3075546"/>
    <lineage>
        <taxon>Bacteria</taxon>
        <taxon>Bacillati</taxon>
        <taxon>Actinomycetota</taxon>
        <taxon>Actinomycetes</taxon>
        <taxon>Geodermatophilales</taxon>
        <taxon>Geodermatophilaceae</taxon>
        <taxon>Blastococcus</taxon>
    </lineage>
</organism>
<dbReference type="GO" id="GO:0016301">
    <property type="term" value="F:kinase activity"/>
    <property type="evidence" value="ECO:0007669"/>
    <property type="project" value="UniProtKB-KW"/>
</dbReference>
<evidence type="ECO:0000256" key="1">
    <source>
        <dbReference type="ARBA" id="ARBA00000085"/>
    </source>
</evidence>
<keyword evidence="10" id="KW-1133">Transmembrane helix</keyword>
<evidence type="ECO:0000256" key="2">
    <source>
        <dbReference type="ARBA" id="ARBA00012438"/>
    </source>
</evidence>
<keyword evidence="9" id="KW-0175">Coiled coil</keyword>
<dbReference type="Pfam" id="PF02518">
    <property type="entry name" value="HATPase_c"/>
    <property type="match status" value="1"/>
</dbReference>
<feature type="domain" description="Histidine kinase/HSP90-like ATPase" evidence="11">
    <location>
        <begin position="306"/>
        <end position="393"/>
    </location>
</feature>
<evidence type="ECO:0000259" key="12">
    <source>
        <dbReference type="Pfam" id="PF07730"/>
    </source>
</evidence>
<dbReference type="Gene3D" id="1.20.5.1930">
    <property type="match status" value="1"/>
</dbReference>
<feature type="transmembrane region" description="Helical" evidence="10">
    <location>
        <begin position="115"/>
        <end position="134"/>
    </location>
</feature>
<evidence type="ECO:0000256" key="10">
    <source>
        <dbReference type="SAM" id="Phobius"/>
    </source>
</evidence>
<dbReference type="SUPFAM" id="SSF55874">
    <property type="entry name" value="ATPase domain of HSP90 chaperone/DNA topoisomerase II/histidine kinase"/>
    <property type="match status" value="1"/>
</dbReference>
<keyword evidence="4" id="KW-0808">Transferase</keyword>
<dbReference type="EMBL" id="JAVREI010000001">
    <property type="protein sequence ID" value="MDT0274303.1"/>
    <property type="molecule type" value="Genomic_DNA"/>
</dbReference>
<dbReference type="Pfam" id="PF07730">
    <property type="entry name" value="HisKA_3"/>
    <property type="match status" value="1"/>
</dbReference>
<dbReference type="Proteomes" id="UP001183222">
    <property type="component" value="Unassembled WGS sequence"/>
</dbReference>
<keyword evidence="10" id="KW-0812">Transmembrane</keyword>
<evidence type="ECO:0000256" key="5">
    <source>
        <dbReference type="ARBA" id="ARBA00022741"/>
    </source>
</evidence>
<keyword evidence="8" id="KW-0902">Two-component regulatory system</keyword>
<dbReference type="PANTHER" id="PTHR24421">
    <property type="entry name" value="NITRATE/NITRITE SENSOR PROTEIN NARX-RELATED"/>
    <property type="match status" value="1"/>
</dbReference>
<dbReference type="RefSeq" id="WP_311343156.1">
    <property type="nucleotide sequence ID" value="NZ_JAVREI010000001.1"/>
</dbReference>
<dbReference type="Gene3D" id="3.30.565.10">
    <property type="entry name" value="Histidine kinase-like ATPase, C-terminal domain"/>
    <property type="match status" value="1"/>
</dbReference>
<keyword evidence="3" id="KW-0597">Phosphoprotein</keyword>
<feature type="transmembrane region" description="Helical" evidence="10">
    <location>
        <begin position="46"/>
        <end position="63"/>
    </location>
</feature>
<evidence type="ECO:0000256" key="6">
    <source>
        <dbReference type="ARBA" id="ARBA00022777"/>
    </source>
</evidence>
<evidence type="ECO:0000256" key="4">
    <source>
        <dbReference type="ARBA" id="ARBA00022679"/>
    </source>
</evidence>
<feature type="coiled-coil region" evidence="9">
    <location>
        <begin position="170"/>
        <end position="197"/>
    </location>
</feature>
<name>A0ABU2K1T3_9ACTN</name>
<dbReference type="InterPro" id="IPR036890">
    <property type="entry name" value="HATPase_C_sf"/>
</dbReference>
<gene>
    <name evidence="13" type="ORF">RM425_00155</name>
</gene>
<keyword evidence="5" id="KW-0547">Nucleotide-binding</keyword>
<dbReference type="PANTHER" id="PTHR24421:SF10">
    <property type="entry name" value="NITRATE_NITRITE SENSOR PROTEIN NARQ"/>
    <property type="match status" value="1"/>
</dbReference>